<dbReference type="AlphaFoldDB" id="A0A9X3J0N2"/>
<evidence type="ECO:0000313" key="1">
    <source>
        <dbReference type="EMBL" id="MCY1010225.1"/>
    </source>
</evidence>
<keyword evidence="2" id="KW-1185">Reference proteome</keyword>
<gene>
    <name evidence="1" type="ORF">OV079_32590</name>
</gene>
<dbReference type="RefSeq" id="WP_267773090.1">
    <property type="nucleotide sequence ID" value="NZ_JAPNKE010000002.1"/>
</dbReference>
<dbReference type="EMBL" id="JAPNKE010000002">
    <property type="protein sequence ID" value="MCY1010225.1"/>
    <property type="molecule type" value="Genomic_DNA"/>
</dbReference>
<organism evidence="1 2">
    <name type="scientific">Nannocystis pusilla</name>
    <dbReference type="NCBI Taxonomy" id="889268"/>
    <lineage>
        <taxon>Bacteria</taxon>
        <taxon>Pseudomonadati</taxon>
        <taxon>Myxococcota</taxon>
        <taxon>Polyangia</taxon>
        <taxon>Nannocystales</taxon>
        <taxon>Nannocystaceae</taxon>
        <taxon>Nannocystis</taxon>
    </lineage>
</organism>
<name>A0A9X3J0N2_9BACT</name>
<evidence type="ECO:0000313" key="2">
    <source>
        <dbReference type="Proteomes" id="UP001150924"/>
    </source>
</evidence>
<accession>A0A9X3J0N2</accession>
<sequence>MDPGAFLCIFDASGEEGQVFDPCEYVNTCDSGLYCVQPKLAGECDPQALGCCLPFCDTSLANTCPGQGQECLSWWGEDPPKPGLEKLGLCGLPQ</sequence>
<protein>
    <submittedName>
        <fullName evidence="1">Uncharacterized protein</fullName>
    </submittedName>
</protein>
<proteinExistence type="predicted"/>
<comment type="caution">
    <text evidence="1">The sequence shown here is derived from an EMBL/GenBank/DDBJ whole genome shotgun (WGS) entry which is preliminary data.</text>
</comment>
<reference evidence="1" key="1">
    <citation type="submission" date="2022-11" db="EMBL/GenBank/DDBJ databases">
        <title>Minimal conservation of predation-associated metabolite biosynthetic gene clusters underscores biosynthetic potential of Myxococcota including descriptions for ten novel species: Archangium lansinium sp. nov., Myxococcus landrumus sp. nov., Nannocystis bai.</title>
        <authorList>
            <person name="Ahearne A."/>
            <person name="Stevens C."/>
            <person name="Phillips K."/>
        </authorList>
    </citation>
    <scope>NUCLEOTIDE SEQUENCE</scope>
    <source>
        <strain evidence="1">Na p29</strain>
    </source>
</reference>
<dbReference type="Proteomes" id="UP001150924">
    <property type="component" value="Unassembled WGS sequence"/>
</dbReference>